<keyword evidence="3" id="KW-1185">Reference proteome</keyword>
<reference evidence="2" key="1">
    <citation type="submission" date="2022-03" db="EMBL/GenBank/DDBJ databases">
        <title>Genomic analyses of argali, domestic sheep and their hybrids provide insights into chromosomal evolution, heterosis and genetic basis of agronomic traits.</title>
        <authorList>
            <person name="Li M."/>
        </authorList>
    </citation>
    <scope>NUCLEOTIDE SEQUENCE</scope>
    <source>
        <strain evidence="2">CAU-MHL-2022a</strain>
        <tissue evidence="2">Skin</tissue>
    </source>
</reference>
<evidence type="ECO:0000313" key="2">
    <source>
        <dbReference type="EMBL" id="KAI4536846.1"/>
    </source>
</evidence>
<gene>
    <name evidence="2" type="ORF">MG293_013049</name>
</gene>
<accession>A0AAD4Y808</accession>
<organism evidence="2 3">
    <name type="scientific">Ovis ammon polii</name>
    <dbReference type="NCBI Taxonomy" id="230172"/>
    <lineage>
        <taxon>Eukaryota</taxon>
        <taxon>Metazoa</taxon>
        <taxon>Chordata</taxon>
        <taxon>Craniata</taxon>
        <taxon>Vertebrata</taxon>
        <taxon>Euteleostomi</taxon>
        <taxon>Mammalia</taxon>
        <taxon>Eutheria</taxon>
        <taxon>Laurasiatheria</taxon>
        <taxon>Artiodactyla</taxon>
        <taxon>Ruminantia</taxon>
        <taxon>Pecora</taxon>
        <taxon>Bovidae</taxon>
        <taxon>Caprinae</taxon>
        <taxon>Ovis</taxon>
    </lineage>
</organism>
<evidence type="ECO:0000313" key="3">
    <source>
        <dbReference type="Proteomes" id="UP001214576"/>
    </source>
</evidence>
<dbReference type="AlphaFoldDB" id="A0AAD4Y808"/>
<dbReference type="Proteomes" id="UP001214576">
    <property type="component" value="Unassembled WGS sequence"/>
</dbReference>
<evidence type="ECO:0000256" key="1">
    <source>
        <dbReference type="SAM" id="MobiDB-lite"/>
    </source>
</evidence>
<name>A0AAD4Y808_OVIAM</name>
<feature type="region of interest" description="Disordered" evidence="1">
    <location>
        <begin position="82"/>
        <end position="116"/>
    </location>
</feature>
<sequence length="138" mass="14560">MRLGPQRCHALRKICTTSPLLPWAPGCLFPARTRTPPGGFGDGTLAMVDPPRLDGHSQLDVVGSYWRTCPVLCPSHPVGPPSFGNPELQAPGSAPCAQKAVGPSGRHTAQSSPNIRDSCSESTANFCFPNSGKVQNIL</sequence>
<proteinExistence type="predicted"/>
<comment type="caution">
    <text evidence="2">The sequence shown here is derived from an EMBL/GenBank/DDBJ whole genome shotgun (WGS) entry which is preliminary data.</text>
</comment>
<protein>
    <submittedName>
        <fullName evidence="2">Uncharacterized protein</fullName>
    </submittedName>
</protein>
<dbReference type="EMBL" id="JAKZEL010000015">
    <property type="protein sequence ID" value="KAI4536846.1"/>
    <property type="molecule type" value="Genomic_DNA"/>
</dbReference>
<feature type="compositionally biased region" description="Polar residues" evidence="1">
    <location>
        <begin position="107"/>
        <end position="116"/>
    </location>
</feature>